<organism evidence="1 2">
    <name type="scientific">Flavonifractor plautii</name>
    <name type="common">Fusobacterium plautii</name>
    <dbReference type="NCBI Taxonomy" id="292800"/>
    <lineage>
        <taxon>Bacteria</taxon>
        <taxon>Bacillati</taxon>
        <taxon>Bacillota</taxon>
        <taxon>Clostridia</taxon>
        <taxon>Eubacteriales</taxon>
        <taxon>Oscillospiraceae</taxon>
        <taxon>Flavonifractor</taxon>
    </lineage>
</organism>
<gene>
    <name evidence="1" type="ORF">GKE97_06190</name>
</gene>
<evidence type="ECO:0000313" key="1">
    <source>
        <dbReference type="EMBL" id="MSB19107.1"/>
    </source>
</evidence>
<name>A0A6I2R5U9_FLAPL</name>
<dbReference type="EMBL" id="WKPR01000004">
    <property type="protein sequence ID" value="MSB19107.1"/>
    <property type="molecule type" value="Genomic_DNA"/>
</dbReference>
<protein>
    <submittedName>
        <fullName evidence="1">Uncharacterized protein</fullName>
    </submittedName>
</protein>
<proteinExistence type="predicted"/>
<comment type="caution">
    <text evidence="1">The sequence shown here is derived from an EMBL/GenBank/DDBJ whole genome shotgun (WGS) entry which is preliminary data.</text>
</comment>
<dbReference type="Proteomes" id="UP000434475">
    <property type="component" value="Unassembled WGS sequence"/>
</dbReference>
<evidence type="ECO:0000313" key="2">
    <source>
        <dbReference type="Proteomes" id="UP000434475"/>
    </source>
</evidence>
<dbReference type="AlphaFoldDB" id="A0A6I2R5U9"/>
<dbReference type="RefSeq" id="WP_172697466.1">
    <property type="nucleotide sequence ID" value="NZ_WKPR01000004.1"/>
</dbReference>
<sequence length="150" mass="17783">MIEFIEKEPYYDYSTFTGQCYMYPTFMVKDGKEYFMFSRLDPDDGWKLRENEDRKKFLASKDGAYFKFNGYYDDPMDMIAEMKARKHTFTKPDDLFLDCRGHKVYGEGFVDFHGNRREVSAAFHYRIYDEALLEKVRTAVAELIKGGGEK</sequence>
<reference evidence="1 2" key="1">
    <citation type="journal article" date="2019" name="Nat. Med.">
        <title>A library of human gut bacterial isolates paired with longitudinal multiomics data enables mechanistic microbiome research.</title>
        <authorList>
            <person name="Poyet M."/>
            <person name="Groussin M."/>
            <person name="Gibbons S.M."/>
            <person name="Avila-Pacheco J."/>
            <person name="Jiang X."/>
            <person name="Kearney S.M."/>
            <person name="Perrotta A.R."/>
            <person name="Berdy B."/>
            <person name="Zhao S."/>
            <person name="Lieberman T.D."/>
            <person name="Swanson P.K."/>
            <person name="Smith M."/>
            <person name="Roesemann S."/>
            <person name="Alexander J.E."/>
            <person name="Rich S.A."/>
            <person name="Livny J."/>
            <person name="Vlamakis H."/>
            <person name="Clish C."/>
            <person name="Bullock K."/>
            <person name="Deik A."/>
            <person name="Scott J."/>
            <person name="Pierce K.A."/>
            <person name="Xavier R.J."/>
            <person name="Alm E.J."/>
        </authorList>
    </citation>
    <scope>NUCLEOTIDE SEQUENCE [LARGE SCALE GENOMIC DNA]</scope>
    <source>
        <strain evidence="1 2">BIOML-A2</strain>
    </source>
</reference>
<accession>A0A6I2R5U9</accession>